<feature type="domain" description="Glycosyl-hydrolase family 116 catalytic region" evidence="1">
    <location>
        <begin position="28"/>
        <end position="373"/>
    </location>
</feature>
<organism evidence="2 3">
    <name type="scientific">Rhodnius prolixus</name>
    <name type="common">Triatomid bug</name>
    <dbReference type="NCBI Taxonomy" id="13249"/>
    <lineage>
        <taxon>Eukaryota</taxon>
        <taxon>Metazoa</taxon>
        <taxon>Ecdysozoa</taxon>
        <taxon>Arthropoda</taxon>
        <taxon>Hexapoda</taxon>
        <taxon>Insecta</taxon>
        <taxon>Pterygota</taxon>
        <taxon>Neoptera</taxon>
        <taxon>Paraneoptera</taxon>
        <taxon>Hemiptera</taxon>
        <taxon>Heteroptera</taxon>
        <taxon>Panheteroptera</taxon>
        <taxon>Cimicomorpha</taxon>
        <taxon>Reduviidae</taxon>
        <taxon>Triatominae</taxon>
        <taxon>Rhodnius</taxon>
    </lineage>
</organism>
<dbReference type="InterPro" id="IPR006775">
    <property type="entry name" value="GH116_catalytic"/>
</dbReference>
<dbReference type="OMA" id="ACNIEND"/>
<dbReference type="SUPFAM" id="SSF48208">
    <property type="entry name" value="Six-hairpin glycosidases"/>
    <property type="match status" value="1"/>
</dbReference>
<dbReference type="VEuPathDB" id="VectorBase:RPRC001566"/>
<dbReference type="eggNOG" id="KOG2119">
    <property type="taxonomic scope" value="Eukaryota"/>
</dbReference>
<dbReference type="EMBL" id="ACPB03006465">
    <property type="status" value="NOT_ANNOTATED_CDS"/>
    <property type="molecule type" value="Genomic_DNA"/>
</dbReference>
<dbReference type="Proteomes" id="UP000015103">
    <property type="component" value="Unassembled WGS sequence"/>
</dbReference>
<dbReference type="InParanoid" id="T1HC04"/>
<dbReference type="PANTHER" id="PTHR12654:SF0">
    <property type="entry name" value="NON-LYSOSOMAL GLUCOSYLCERAMIDASE"/>
    <property type="match status" value="1"/>
</dbReference>
<accession>T1HC04</accession>
<name>T1HC04_RHOPR</name>
<proteinExistence type="predicted"/>
<evidence type="ECO:0000313" key="2">
    <source>
        <dbReference type="EnsemblMetazoa" id="RPRC001566-PA"/>
    </source>
</evidence>
<dbReference type="STRING" id="13249.T1HC04"/>
<sequence length="384" mass="44185">MTAGTVWFRLDETRTRDLPQHDPRIRYGRFGYLEGLEYRMYNTYDVHFYASFALIMLWPKLQLSLQYDMRDAISVEDQSRVWYLYNGFTGFRKTKDTVPHDFGDPDEAPFELINSYPIHDVSNWRDLNLKFVLQVYRDYVIMEDDIQYLRDMFNNMTIVMKKSLEWDIDDDGMIENSGCPDQTYDAWIMTGTSAYCGGLWLAALAVYLKVTKILNELSLFEEFSVILEKAKVAFERKLWTGNYFKFDSSTSEHSKSIMADQLCGLWYLHCCQIKDEVFSQVKVKQALSTIYKYNVSSHYGGTEGAVNGMLPDFKVDKSSTQSEEVWTGVTYALSALLYYEGMKLEAMTTAAGIYKTVYEASGLGFATPEALTAPDPSSAKKDIL</sequence>
<dbReference type="EMBL" id="ACPB03006466">
    <property type="status" value="NOT_ANNOTATED_CDS"/>
    <property type="molecule type" value="Genomic_DNA"/>
</dbReference>
<evidence type="ECO:0000313" key="3">
    <source>
        <dbReference type="Proteomes" id="UP000015103"/>
    </source>
</evidence>
<dbReference type="InterPro" id="IPR012341">
    <property type="entry name" value="6hp_glycosidase-like_sf"/>
</dbReference>
<dbReference type="InterPro" id="IPR008928">
    <property type="entry name" value="6-hairpin_glycosidase_sf"/>
</dbReference>
<dbReference type="AlphaFoldDB" id="T1HC04"/>
<protein>
    <submittedName>
        <fullName evidence="2">DUF608 domain-containing protein</fullName>
    </submittedName>
</protein>
<dbReference type="GO" id="GO:0008422">
    <property type="term" value="F:beta-glucosidase activity"/>
    <property type="evidence" value="ECO:0007669"/>
    <property type="project" value="TreeGrafter"/>
</dbReference>
<dbReference type="HOGENOM" id="CLU_006322_0_0_1"/>
<dbReference type="PANTHER" id="PTHR12654">
    <property type="entry name" value="BILE ACID BETA-GLUCOSIDASE-RELATED"/>
    <property type="match status" value="1"/>
</dbReference>
<dbReference type="EnsemblMetazoa" id="RPRC001566-RA">
    <property type="protein sequence ID" value="RPRC001566-PA"/>
    <property type="gene ID" value="RPRC001566"/>
</dbReference>
<dbReference type="Pfam" id="PF04685">
    <property type="entry name" value="DUF608"/>
    <property type="match status" value="1"/>
</dbReference>
<dbReference type="GO" id="GO:0005975">
    <property type="term" value="P:carbohydrate metabolic process"/>
    <property type="evidence" value="ECO:0007669"/>
    <property type="project" value="InterPro"/>
</dbReference>
<dbReference type="Gene3D" id="1.50.10.10">
    <property type="match status" value="1"/>
</dbReference>
<dbReference type="InterPro" id="IPR052566">
    <property type="entry name" value="Non-lysos_glucosylceramidase"/>
</dbReference>
<keyword evidence="3" id="KW-1185">Reference proteome</keyword>
<reference evidence="2" key="1">
    <citation type="submission" date="2015-05" db="UniProtKB">
        <authorList>
            <consortium name="EnsemblMetazoa"/>
        </authorList>
    </citation>
    <scope>IDENTIFICATION</scope>
</reference>
<evidence type="ECO:0000259" key="1">
    <source>
        <dbReference type="Pfam" id="PF04685"/>
    </source>
</evidence>